<dbReference type="PROSITE" id="PS50012">
    <property type="entry name" value="RCC1_3"/>
    <property type="match status" value="3"/>
</dbReference>
<proteinExistence type="predicted"/>
<dbReference type="GO" id="GO:0003924">
    <property type="term" value="F:GTPase activity"/>
    <property type="evidence" value="ECO:0007669"/>
    <property type="project" value="InterPro"/>
</dbReference>
<dbReference type="CDD" id="cd09358">
    <property type="entry name" value="LIM_Mical_like"/>
    <property type="match status" value="1"/>
</dbReference>
<dbReference type="Gene3D" id="3.40.20.10">
    <property type="entry name" value="Severin"/>
    <property type="match status" value="2"/>
</dbReference>
<feature type="region of interest" description="Disordered" evidence="9">
    <location>
        <begin position="1092"/>
        <end position="1153"/>
    </location>
</feature>
<feature type="domain" description="F-box" evidence="11">
    <location>
        <begin position="2084"/>
        <end position="2130"/>
    </location>
</feature>
<feature type="region of interest" description="Disordered" evidence="9">
    <location>
        <begin position="86"/>
        <end position="139"/>
    </location>
</feature>
<dbReference type="Pfam" id="PF00626">
    <property type="entry name" value="Gelsolin"/>
    <property type="match status" value="2"/>
</dbReference>
<feature type="region of interest" description="Disordered" evidence="9">
    <location>
        <begin position="748"/>
        <end position="792"/>
    </location>
</feature>
<evidence type="ECO:0000256" key="1">
    <source>
        <dbReference type="ARBA" id="ARBA00022723"/>
    </source>
</evidence>
<feature type="compositionally biased region" description="Basic and acidic residues" evidence="9">
    <location>
        <begin position="1092"/>
        <end position="1133"/>
    </location>
</feature>
<name>A0A0L0DDX1_THETB</name>
<dbReference type="InterPro" id="IPR051553">
    <property type="entry name" value="Ran_GTPase-activating"/>
</dbReference>
<dbReference type="SUPFAM" id="SSF50985">
    <property type="entry name" value="RCC1/BLIP-II"/>
    <property type="match status" value="2"/>
</dbReference>
<dbReference type="InterPro" id="IPR001781">
    <property type="entry name" value="Znf_LIM"/>
</dbReference>
<evidence type="ECO:0000256" key="3">
    <source>
        <dbReference type="ARBA" id="ARBA00022833"/>
    </source>
</evidence>
<dbReference type="PROSITE" id="PS50181">
    <property type="entry name" value="FBOX"/>
    <property type="match status" value="1"/>
</dbReference>
<dbReference type="GO" id="GO:0046872">
    <property type="term" value="F:metal ion binding"/>
    <property type="evidence" value="ECO:0007669"/>
    <property type="project" value="UniProtKB-KW"/>
</dbReference>
<feature type="binding site" evidence="5">
    <location>
        <begin position="2224"/>
        <end position="2231"/>
    </location>
    <ligand>
        <name>GTP</name>
        <dbReference type="ChEBI" id="CHEBI:37565"/>
    </ligand>
</feature>
<dbReference type="OrthoDB" id="61110at2759"/>
<feature type="compositionally biased region" description="Low complexity" evidence="9">
    <location>
        <begin position="196"/>
        <end position="211"/>
    </location>
</feature>
<dbReference type="Gene3D" id="2.120.10.80">
    <property type="entry name" value="Kelch-type beta propeller"/>
    <property type="match status" value="1"/>
</dbReference>
<dbReference type="eggNOG" id="KOG1700">
    <property type="taxonomic scope" value="Eukaryota"/>
</dbReference>
<keyword evidence="7" id="KW-0440">LIM domain</keyword>
<feature type="repeat" description="RCC1" evidence="8">
    <location>
        <begin position="1794"/>
        <end position="1846"/>
    </location>
</feature>
<feature type="repeat" description="RCC1" evidence="8">
    <location>
        <begin position="2005"/>
        <end position="2061"/>
    </location>
</feature>
<feature type="region of interest" description="Disordered" evidence="9">
    <location>
        <begin position="160"/>
        <end position="583"/>
    </location>
</feature>
<evidence type="ECO:0000256" key="2">
    <source>
        <dbReference type="ARBA" id="ARBA00022741"/>
    </source>
</evidence>
<feature type="binding site" evidence="6">
    <location>
        <position position="2248"/>
    </location>
    <ligand>
        <name>Mg(2+)</name>
        <dbReference type="ChEBI" id="CHEBI:18420"/>
    </ligand>
</feature>
<dbReference type="RefSeq" id="XP_013756981.1">
    <property type="nucleotide sequence ID" value="XM_013901527.1"/>
</dbReference>
<feature type="compositionally biased region" description="Basic residues" evidence="9">
    <location>
        <begin position="120"/>
        <end position="130"/>
    </location>
</feature>
<dbReference type="PROSITE" id="PS00478">
    <property type="entry name" value="LIM_DOMAIN_1"/>
    <property type="match status" value="1"/>
</dbReference>
<evidence type="ECO:0000313" key="13">
    <source>
        <dbReference type="Proteomes" id="UP000054408"/>
    </source>
</evidence>
<dbReference type="Gene3D" id="3.40.50.300">
    <property type="entry name" value="P-loop containing nucleotide triphosphate hydrolases"/>
    <property type="match status" value="1"/>
</dbReference>
<feature type="compositionally biased region" description="Polar residues" evidence="9">
    <location>
        <begin position="754"/>
        <end position="763"/>
    </location>
</feature>
<dbReference type="SUPFAM" id="SSF117281">
    <property type="entry name" value="Kelch motif"/>
    <property type="match status" value="1"/>
</dbReference>
<dbReference type="GeneID" id="25569929"/>
<dbReference type="GO" id="GO:0005085">
    <property type="term" value="F:guanyl-nucleotide exchange factor activity"/>
    <property type="evidence" value="ECO:0007669"/>
    <property type="project" value="TreeGrafter"/>
</dbReference>
<feature type="compositionally biased region" description="Basic and acidic residues" evidence="9">
    <location>
        <begin position="253"/>
        <end position="271"/>
    </location>
</feature>
<dbReference type="InterPro" id="IPR009091">
    <property type="entry name" value="RCC1/BLIP-II"/>
</dbReference>
<keyword evidence="4 5" id="KW-0342">GTP-binding</keyword>
<dbReference type="GO" id="GO:0005525">
    <property type="term" value="F:GTP binding"/>
    <property type="evidence" value="ECO:0007669"/>
    <property type="project" value="UniProtKB-KW"/>
</dbReference>
<feature type="compositionally biased region" description="Basic and acidic residues" evidence="9">
    <location>
        <begin position="278"/>
        <end position="311"/>
    </location>
</feature>
<accession>A0A0L0DDX1</accession>
<dbReference type="Pfam" id="PF00025">
    <property type="entry name" value="Arf"/>
    <property type="match status" value="1"/>
</dbReference>
<dbReference type="SUPFAM" id="SSF55753">
    <property type="entry name" value="Actin depolymerizing proteins"/>
    <property type="match status" value="2"/>
</dbReference>
<dbReference type="Gene3D" id="2.130.10.30">
    <property type="entry name" value="Regulator of chromosome condensation 1/beta-lactamase-inhibitor protein II"/>
    <property type="match status" value="3"/>
</dbReference>
<keyword evidence="1 6" id="KW-0479">Metal-binding</keyword>
<evidence type="ECO:0000259" key="10">
    <source>
        <dbReference type="PROSITE" id="PS50023"/>
    </source>
</evidence>
<dbReference type="InterPro" id="IPR015915">
    <property type="entry name" value="Kelch-typ_b-propeller"/>
</dbReference>
<evidence type="ECO:0000256" key="4">
    <source>
        <dbReference type="ARBA" id="ARBA00023134"/>
    </source>
</evidence>
<feature type="compositionally biased region" description="Basic and acidic residues" evidence="9">
    <location>
        <begin position="171"/>
        <end position="182"/>
    </location>
</feature>
<dbReference type="SMART" id="SM00132">
    <property type="entry name" value="LIM"/>
    <property type="match status" value="2"/>
</dbReference>
<feature type="compositionally biased region" description="Basic and acidic residues" evidence="9">
    <location>
        <begin position="212"/>
        <end position="223"/>
    </location>
</feature>
<keyword evidence="2 5" id="KW-0547">Nucleotide-binding</keyword>
<feature type="domain" description="LIM zinc-binding" evidence="10">
    <location>
        <begin position="685"/>
        <end position="748"/>
    </location>
</feature>
<dbReference type="InterPro" id="IPR007123">
    <property type="entry name" value="Gelsolin-like_dom"/>
</dbReference>
<dbReference type="STRING" id="461836.A0A0L0DDX1"/>
<keyword evidence="3 7" id="KW-0862">Zinc</keyword>
<evidence type="ECO:0000256" key="6">
    <source>
        <dbReference type="PIRSR" id="PIRSR606689-2"/>
    </source>
</evidence>
<dbReference type="PROSITE" id="PS50023">
    <property type="entry name" value="LIM_DOMAIN_2"/>
    <property type="match status" value="2"/>
</dbReference>
<dbReference type="SUPFAM" id="SSF81383">
    <property type="entry name" value="F-box domain"/>
    <property type="match status" value="1"/>
</dbReference>
<feature type="domain" description="LIM zinc-binding" evidence="10">
    <location>
        <begin position="583"/>
        <end position="644"/>
    </location>
</feature>
<dbReference type="eggNOG" id="KOG0070">
    <property type="taxonomic scope" value="Eukaryota"/>
</dbReference>
<feature type="compositionally biased region" description="Low complexity" evidence="9">
    <location>
        <begin position="86"/>
        <end position="100"/>
    </location>
</feature>
<evidence type="ECO:0000259" key="11">
    <source>
        <dbReference type="PROSITE" id="PS50181"/>
    </source>
</evidence>
<feature type="region of interest" description="Disordered" evidence="9">
    <location>
        <begin position="1229"/>
        <end position="1257"/>
    </location>
</feature>
<feature type="binding site" evidence="6">
    <location>
        <position position="2231"/>
    </location>
    <ligand>
        <name>Mg(2+)</name>
        <dbReference type="ChEBI" id="CHEBI:18420"/>
    </ligand>
</feature>
<dbReference type="EMBL" id="GL349461">
    <property type="protein sequence ID" value="KNC50346.1"/>
    <property type="molecule type" value="Genomic_DNA"/>
</dbReference>
<dbReference type="Pfam" id="PF12937">
    <property type="entry name" value="F-box-like"/>
    <property type="match status" value="1"/>
</dbReference>
<evidence type="ECO:0000313" key="12">
    <source>
        <dbReference type="EMBL" id="KNC50346.1"/>
    </source>
</evidence>
<gene>
    <name evidence="12" type="ORF">AMSG_12014</name>
</gene>
<feature type="compositionally biased region" description="Basic and acidic residues" evidence="9">
    <location>
        <begin position="101"/>
        <end position="117"/>
    </location>
</feature>
<feature type="binding site" evidence="5">
    <location>
        <position position="2271"/>
    </location>
    <ligand>
        <name>GTP</name>
        <dbReference type="ChEBI" id="CHEBI:37565"/>
    </ligand>
</feature>
<feature type="compositionally biased region" description="Basic residues" evidence="9">
    <location>
        <begin position="243"/>
        <end position="252"/>
    </location>
</feature>
<evidence type="ECO:0000256" key="8">
    <source>
        <dbReference type="PROSITE-ProRule" id="PRU00235"/>
    </source>
</evidence>
<dbReference type="Pfam" id="PF00415">
    <property type="entry name" value="RCC1"/>
    <property type="match status" value="2"/>
</dbReference>
<dbReference type="InterPro" id="IPR001810">
    <property type="entry name" value="F-box_dom"/>
</dbReference>
<evidence type="ECO:0000256" key="5">
    <source>
        <dbReference type="PIRSR" id="PIRSR606689-1"/>
    </source>
</evidence>
<feature type="compositionally biased region" description="Basic and acidic residues" evidence="9">
    <location>
        <begin position="465"/>
        <end position="540"/>
    </location>
</feature>
<dbReference type="InterPro" id="IPR029006">
    <property type="entry name" value="ADF-H/Gelsolin-like_dom_sf"/>
</dbReference>
<keyword evidence="6" id="KW-0460">Magnesium</keyword>
<dbReference type="InterPro" id="IPR000408">
    <property type="entry name" value="Reg_chr_condens"/>
</dbReference>
<dbReference type="SMART" id="SM00177">
    <property type="entry name" value="ARF"/>
    <property type="match status" value="1"/>
</dbReference>
<feature type="compositionally biased region" description="Basic and acidic residues" evidence="9">
    <location>
        <begin position="323"/>
        <end position="389"/>
    </location>
</feature>
<feature type="compositionally biased region" description="Low complexity" evidence="9">
    <location>
        <begin position="312"/>
        <end position="321"/>
    </location>
</feature>
<dbReference type="SMART" id="SM00262">
    <property type="entry name" value="GEL"/>
    <property type="match status" value="2"/>
</dbReference>
<organism evidence="12 13">
    <name type="scientific">Thecamonas trahens ATCC 50062</name>
    <dbReference type="NCBI Taxonomy" id="461836"/>
    <lineage>
        <taxon>Eukaryota</taxon>
        <taxon>Apusozoa</taxon>
        <taxon>Apusomonadida</taxon>
        <taxon>Apusomonadidae</taxon>
        <taxon>Thecamonas</taxon>
    </lineage>
</organism>
<dbReference type="InterPro" id="IPR006689">
    <property type="entry name" value="Small_GTPase_ARF/SAR"/>
</dbReference>
<feature type="compositionally biased region" description="Basic residues" evidence="9">
    <location>
        <begin position="183"/>
        <end position="195"/>
    </location>
</feature>
<evidence type="ECO:0000256" key="7">
    <source>
        <dbReference type="PROSITE-ProRule" id="PRU00125"/>
    </source>
</evidence>
<evidence type="ECO:0000256" key="9">
    <source>
        <dbReference type="SAM" id="MobiDB-lite"/>
    </source>
</evidence>
<dbReference type="PANTHER" id="PTHR45982:SF1">
    <property type="entry name" value="REGULATOR OF CHROMOSOME CONDENSATION"/>
    <property type="match status" value="1"/>
</dbReference>
<dbReference type="GO" id="GO:0005737">
    <property type="term" value="C:cytoplasm"/>
    <property type="evidence" value="ECO:0007669"/>
    <property type="project" value="TreeGrafter"/>
</dbReference>
<dbReference type="eggNOG" id="KOG1426">
    <property type="taxonomic scope" value="Eukaryota"/>
</dbReference>
<sequence length="2382" mass="255961">MPAFRVLVEEGNGSVRELEAVQLSNKFPIIGNQVRLGSKIGVDDWDRYVLRRESANGARIDLKKTTKQLKLKKGMTLYVQAAPNPGGQAAAEAAGDVNGPHVRETAASKPAAKDGAAKSKATKTGKKKKTTTGTGKSGEVTEKTKVLEDGTVVKVVVKRKRKAATASATEDAAKPKSAETKTKTKVVVKRRKKRVASAPAETTATDTTGAEELVKQRKEERIKRREARAKSQNGTDDAETMRKARVAARKAKREAEAKRREEAEAQAETERKARRAKREADRKAAAKQREEEDAKAEAERKERRARREAQRKAASAEARAAAQRKEEEGTARQREEVERKRKAEKEAAAERKRMEEEKAAAAAERKREEEARRKAEEKAAAERKRKAEEEAAAAAAVERKREEEARRKAEEKAAAERKRKAEEEAAAAVERKREEEARRKAEEKAAAERKRKAEEEAAAAAANQKRMEEEARRKAEKEAAAKRERMEEEKAAAAAERKREEEARRKAEEKAAAERKRKAEEARRKRKADEEKAAADAAAERKRKAKETKTKATRASTAPAPSSPPPAAKSSRVTGPASPADPNACRNCKKRMYPADPQVNVGKKKFHKTCFLCAECGKRLTPTTYQAEDDIIFCKRHANDYIRNGRKADEARAANAARFEEKVRKAEAQRKASIVDPSTTKRDKDACPTCSKKVYIADPQVPAEGYKYHKTCFVCSWDKCGKVLTARTYERLDDLLFCKRHLSDYQRAGRPNRKSTTTWSRTRPTAADNAAKARASPPIASGGSKVELKTSANGPTKFDPKALLVKRRVTQHTFNDSSVELAKKGDGTFNVGSVLRKAKADKEPVLMRIKGKRQPFAVYMPVEPASLNSGDSFVLDLDTTLFVFKGRRSNRLEKVTAMRVATRIRDKERSMRATIHEIDQGSSDRDVSNLPFWTTIGGMSPDSVAPPDSAPDDATYEAEVNAVTVLYRVAADGSLESVSTGRLDASPLGDNDVFVLDSPHEVYVWLGRKTPSALRNVGVDAANRLIADRTPASPAWLKPQTIKQNTETTLFIEKFSTWGEGMSIANNNAKYVLSAKEVAALKAKEEAERKARAAERARKEAEEAERMKDPAYRARKEAEAAAAEQRRKEEAIKRRQRLQHRATTGASSSRIKDLQSKLALDVSKMDPSRAAPKPGQARALAAVDRDARNAVATPSASAAAGLAAIMTGGAPGGALPRKRVSAAQQAAIDAQKTGTTERLTTPAKARPVGPAASRRGRKRPTRVAVFGGFVRGGAACNEVWVGRPGAWRCLYSPPTLGLDHRAHLDKLMAMLRGPRPAAAEVRAWLADPLADGGATANVTAGGRLALVVALAKESPAAAAVLATAQDISLDAVDADGVSPLQAAMASPHVELAQIVAARAAHAALAATSDAPPDAPTSRTAAAAAVSPEGVLYVCGGREVVERRMSVHAFDLARGVWLPMPRATRDSPRSVAGARALYFAPLDSVFVLGGRSVIAEASDAGGVWRLSLRTHEWRRVEPASSSWDTPQLSDYALIYVERLGLAILSGGMDSTTGVPSRNVYVFVPWDGTLHKLDAAELPVGIMRHAAWIDGSSLVVAGGVSSDGEPYRSSAMRVSLVDAGGGVSSSDSAQSEASAAVACALAGLRDAGLVRLDATGEMVAVFGKRASGYVEADANADLVLAAPPVDEAILATLQRHAGSQGAVFGCGMAGHMQLGLDLELGMMVGAPSRVGHLPPVRAIFANGVASFALDAASDNVYMWGANCCETATLVPHLRGKLISSIGVGVVFAVAASAASGRVYTLGTSITGSLGAAQQLSPDACELTDCPWRPAGVNHVDAGALHALLLDSEGRVWSWGENPRGQLGRGGDPTSPALVEIGTRVAAIAAGATHSVALSSDGLAVYAWGSRDALGLEAHTVEPLALEIPDELALPVTHVAASEASIMLIDARGALFACGNPTNGRLGVGEVDAGVTALALQRVTGLDGVKVVKVVGNGAYGYGHCCALADDGRVFVWGSNAQGRLGLGSQAPGVVWTPCELAWASAPGSVSVTDIAAGGAHLLLATETRHAAACPDPDKGKEEAEEAGPLGPLLGQLPTELLFLIVDESSLASMLALGATCRAMAAIVDDPLLWRRRMATTAWPDGETVRHAMLEYEARYGGAFNTPWRTIFRDAYIEAFNPRYHDRQTLARRRAGAPSTGLADRVGWFKSMVRKTLGLAPTKRDSCLFVGLDAAGKTSLLYLLARGELIMTIPTIGFNIEDLKVPAAGVLTCWDTGGCDRIRPLVRHYLVGTGVVVHVVAAQDERLVESVDEFHSFTLMAEALEPRVKVVVAVRQPPPDHPQPPRYSMDDIRSTLLARSAIDQLPWRMVEWSHQDVSQVWDALAWAME</sequence>
<dbReference type="eggNOG" id="KOG0443">
    <property type="taxonomic scope" value="Eukaryota"/>
</dbReference>
<dbReference type="SUPFAM" id="SSF52540">
    <property type="entry name" value="P-loop containing nucleoside triphosphate hydrolases"/>
    <property type="match status" value="1"/>
</dbReference>
<dbReference type="Gene3D" id="2.10.110.10">
    <property type="entry name" value="Cysteine Rich Protein"/>
    <property type="match status" value="2"/>
</dbReference>
<dbReference type="InterPro" id="IPR007122">
    <property type="entry name" value="Villin/Gelsolin"/>
</dbReference>
<dbReference type="InterPro" id="IPR027417">
    <property type="entry name" value="P-loop_NTPase"/>
</dbReference>
<dbReference type="PANTHER" id="PTHR45982">
    <property type="entry name" value="REGULATOR OF CHROMOSOME CONDENSATION"/>
    <property type="match status" value="1"/>
</dbReference>
<dbReference type="GO" id="GO:0051015">
    <property type="term" value="F:actin filament binding"/>
    <property type="evidence" value="ECO:0007669"/>
    <property type="project" value="InterPro"/>
</dbReference>
<keyword evidence="13" id="KW-1185">Reference proteome</keyword>
<reference evidence="12 13" key="1">
    <citation type="submission" date="2010-05" db="EMBL/GenBank/DDBJ databases">
        <title>The Genome Sequence of Thecamonas trahens ATCC 50062.</title>
        <authorList>
            <consortium name="The Broad Institute Genome Sequencing Platform"/>
            <person name="Russ C."/>
            <person name="Cuomo C."/>
            <person name="Shea T."/>
            <person name="Young S.K."/>
            <person name="Zeng Q."/>
            <person name="Koehrsen M."/>
            <person name="Haas B."/>
            <person name="Borodovsky M."/>
            <person name="Guigo R."/>
            <person name="Alvarado L."/>
            <person name="Berlin A."/>
            <person name="Bochicchio J."/>
            <person name="Borenstein D."/>
            <person name="Chapman S."/>
            <person name="Chen Z."/>
            <person name="Freedman E."/>
            <person name="Gellesch M."/>
            <person name="Goldberg J."/>
            <person name="Griggs A."/>
            <person name="Gujja S."/>
            <person name="Heilman E."/>
            <person name="Heiman D."/>
            <person name="Hepburn T."/>
            <person name="Howarth C."/>
            <person name="Jen D."/>
            <person name="Larson L."/>
            <person name="Mehta T."/>
            <person name="Park D."/>
            <person name="Pearson M."/>
            <person name="Roberts A."/>
            <person name="Saif S."/>
            <person name="Shenoy N."/>
            <person name="Sisk P."/>
            <person name="Stolte C."/>
            <person name="Sykes S."/>
            <person name="Thomson T."/>
            <person name="Walk T."/>
            <person name="White J."/>
            <person name="Yandava C."/>
            <person name="Burger G."/>
            <person name="Gray M.W."/>
            <person name="Holland P.W.H."/>
            <person name="King N."/>
            <person name="Lang F.B.F."/>
            <person name="Roger A.J."/>
            <person name="Ruiz-Trillo I."/>
            <person name="Lander E."/>
            <person name="Nusbaum C."/>
        </authorList>
    </citation>
    <scope>NUCLEOTIDE SEQUENCE [LARGE SCALE GENOMIC DNA]</scope>
    <source>
        <strain evidence="12 13">ATCC 50062</strain>
    </source>
</reference>
<protein>
    <submittedName>
        <fullName evidence="12">Uncharacterized protein</fullName>
    </submittedName>
</protein>
<feature type="repeat" description="RCC1" evidence="8">
    <location>
        <begin position="1847"/>
        <end position="1894"/>
    </location>
</feature>
<dbReference type="PROSITE" id="PS51417">
    <property type="entry name" value="ARF"/>
    <property type="match status" value="1"/>
</dbReference>
<dbReference type="Pfam" id="PF00412">
    <property type="entry name" value="LIM"/>
    <property type="match status" value="2"/>
</dbReference>
<feature type="compositionally biased region" description="Basic and acidic residues" evidence="9">
    <location>
        <begin position="397"/>
        <end position="455"/>
    </location>
</feature>
<dbReference type="InterPro" id="IPR036047">
    <property type="entry name" value="F-box-like_dom_sf"/>
</dbReference>
<dbReference type="Proteomes" id="UP000054408">
    <property type="component" value="Unassembled WGS sequence"/>
</dbReference>
<dbReference type="SUPFAM" id="SSF57716">
    <property type="entry name" value="Glucocorticoid receptor-like (DNA-binding domain)"/>
    <property type="match status" value="1"/>
</dbReference>